<sequence>RTRENPRIALGHQTTAVEGFTTLHSDRTAESEKTRGGGVCLCVNERWAHPNNIIVKDKTCTPNLELLTVHIRPYFLPREFTNVIVTIIYIPPSANATEATETITSKVQEQDGRWPDAIKLIIGDFNHCTLDTQLPHYHQYVTCPTRNERTIDLAYSNVAEAYKCSPLPPLGDSDQNIISLMPKYRPILKTRKPISQQHRVLTPDGIERLQGCLECTDWTVFIDACDDFDELTDTINSYINFCEENVTTVKKINKFPNEKPWVTKELRELLRKKRQAHKNNDLEEMRIITKRIKKTC</sequence>
<reference evidence="1 2" key="1">
    <citation type="journal article" date="2021" name="Elife">
        <title>Chloroplast acquisition without the gene transfer in kleptoplastic sea slugs, Plakobranchus ocellatus.</title>
        <authorList>
            <person name="Maeda T."/>
            <person name="Takahashi S."/>
            <person name="Yoshida T."/>
            <person name="Shimamura S."/>
            <person name="Takaki Y."/>
            <person name="Nagai Y."/>
            <person name="Toyoda A."/>
            <person name="Suzuki Y."/>
            <person name="Arimoto A."/>
            <person name="Ishii H."/>
            <person name="Satoh N."/>
            <person name="Nishiyama T."/>
            <person name="Hasebe M."/>
            <person name="Maruyama T."/>
            <person name="Minagawa J."/>
            <person name="Obokata J."/>
            <person name="Shigenobu S."/>
        </authorList>
    </citation>
    <scope>NUCLEOTIDE SEQUENCE [LARGE SCALE GENOMIC DNA]</scope>
</reference>
<dbReference type="PANTHER" id="PTHR47510">
    <property type="entry name" value="REVERSE TRANSCRIPTASE DOMAIN-CONTAINING PROTEIN"/>
    <property type="match status" value="1"/>
</dbReference>
<dbReference type="SUPFAM" id="SSF56219">
    <property type="entry name" value="DNase I-like"/>
    <property type="match status" value="1"/>
</dbReference>
<dbReference type="EMBL" id="BMAT01000359">
    <property type="protein sequence ID" value="GFR64931.1"/>
    <property type="molecule type" value="Genomic_DNA"/>
</dbReference>
<dbReference type="InterPro" id="IPR036691">
    <property type="entry name" value="Endo/exonu/phosph_ase_sf"/>
</dbReference>
<organism evidence="1 2">
    <name type="scientific">Elysia marginata</name>
    <dbReference type="NCBI Taxonomy" id="1093978"/>
    <lineage>
        <taxon>Eukaryota</taxon>
        <taxon>Metazoa</taxon>
        <taxon>Spiralia</taxon>
        <taxon>Lophotrochozoa</taxon>
        <taxon>Mollusca</taxon>
        <taxon>Gastropoda</taxon>
        <taxon>Heterobranchia</taxon>
        <taxon>Euthyneura</taxon>
        <taxon>Panpulmonata</taxon>
        <taxon>Sacoglossa</taxon>
        <taxon>Placobranchoidea</taxon>
        <taxon>Plakobranchidae</taxon>
        <taxon>Elysia</taxon>
    </lineage>
</organism>
<proteinExistence type="predicted"/>
<evidence type="ECO:0000313" key="1">
    <source>
        <dbReference type="EMBL" id="GFR64931.1"/>
    </source>
</evidence>
<evidence type="ECO:0008006" key="3">
    <source>
        <dbReference type="Google" id="ProtNLM"/>
    </source>
</evidence>
<protein>
    <recommendedName>
        <fullName evidence="3">Endonuclease/exonuclease/phosphatase domain-containing protein</fullName>
    </recommendedName>
</protein>
<evidence type="ECO:0000313" key="2">
    <source>
        <dbReference type="Proteomes" id="UP000762676"/>
    </source>
</evidence>
<comment type="caution">
    <text evidence="1">The sequence shown here is derived from an EMBL/GenBank/DDBJ whole genome shotgun (WGS) entry which is preliminary data.</text>
</comment>
<dbReference type="Proteomes" id="UP000762676">
    <property type="component" value="Unassembled WGS sequence"/>
</dbReference>
<dbReference type="Gene3D" id="3.60.10.10">
    <property type="entry name" value="Endonuclease/exonuclease/phosphatase"/>
    <property type="match status" value="1"/>
</dbReference>
<accession>A0AAV4EWM3</accession>
<feature type="non-terminal residue" evidence="1">
    <location>
        <position position="1"/>
    </location>
</feature>
<dbReference type="AlphaFoldDB" id="A0AAV4EWM3"/>
<dbReference type="PANTHER" id="PTHR47510:SF3">
    <property type="entry name" value="ENDO_EXONUCLEASE_PHOSPHATASE DOMAIN-CONTAINING PROTEIN"/>
    <property type="match status" value="1"/>
</dbReference>
<gene>
    <name evidence="1" type="ORF">ElyMa_000192200</name>
</gene>
<name>A0AAV4EWM3_9GAST</name>
<keyword evidence="2" id="KW-1185">Reference proteome</keyword>